<name>A0ACB9H8Z0_CICIN</name>
<accession>A0ACB9H8Z0</accession>
<proteinExistence type="predicted"/>
<sequence length="82" mass="9566">MYTLMKRFFVHHQGAGEGKSVEVEVSPLIARVLEFSPSPQQPVQDENNVLLGKRIRKPPTPRFEQEFNQPPTNTKTQHRRKR</sequence>
<organism evidence="1 2">
    <name type="scientific">Cichorium intybus</name>
    <name type="common">Chicory</name>
    <dbReference type="NCBI Taxonomy" id="13427"/>
    <lineage>
        <taxon>Eukaryota</taxon>
        <taxon>Viridiplantae</taxon>
        <taxon>Streptophyta</taxon>
        <taxon>Embryophyta</taxon>
        <taxon>Tracheophyta</taxon>
        <taxon>Spermatophyta</taxon>
        <taxon>Magnoliopsida</taxon>
        <taxon>eudicotyledons</taxon>
        <taxon>Gunneridae</taxon>
        <taxon>Pentapetalae</taxon>
        <taxon>asterids</taxon>
        <taxon>campanulids</taxon>
        <taxon>Asterales</taxon>
        <taxon>Asteraceae</taxon>
        <taxon>Cichorioideae</taxon>
        <taxon>Cichorieae</taxon>
        <taxon>Cichoriinae</taxon>
        <taxon>Cichorium</taxon>
    </lineage>
</organism>
<keyword evidence="2" id="KW-1185">Reference proteome</keyword>
<protein>
    <submittedName>
        <fullName evidence="1">Uncharacterized protein</fullName>
    </submittedName>
</protein>
<evidence type="ECO:0000313" key="2">
    <source>
        <dbReference type="Proteomes" id="UP001055811"/>
    </source>
</evidence>
<dbReference type="Proteomes" id="UP001055811">
    <property type="component" value="Linkage Group LG01"/>
</dbReference>
<comment type="caution">
    <text evidence="1">The sequence shown here is derived from an EMBL/GenBank/DDBJ whole genome shotgun (WGS) entry which is preliminary data.</text>
</comment>
<reference evidence="2" key="1">
    <citation type="journal article" date="2022" name="Mol. Ecol. Resour.">
        <title>The genomes of chicory, endive, great burdock and yacon provide insights into Asteraceae palaeo-polyploidization history and plant inulin production.</title>
        <authorList>
            <person name="Fan W."/>
            <person name="Wang S."/>
            <person name="Wang H."/>
            <person name="Wang A."/>
            <person name="Jiang F."/>
            <person name="Liu H."/>
            <person name="Zhao H."/>
            <person name="Xu D."/>
            <person name="Zhang Y."/>
        </authorList>
    </citation>
    <scope>NUCLEOTIDE SEQUENCE [LARGE SCALE GENOMIC DNA]</scope>
    <source>
        <strain evidence="2">cv. Punajuju</strain>
    </source>
</reference>
<dbReference type="EMBL" id="CM042009">
    <property type="protein sequence ID" value="KAI3792172.1"/>
    <property type="molecule type" value="Genomic_DNA"/>
</dbReference>
<evidence type="ECO:0000313" key="1">
    <source>
        <dbReference type="EMBL" id="KAI3792172.1"/>
    </source>
</evidence>
<gene>
    <name evidence="1" type="ORF">L2E82_06043</name>
</gene>
<reference evidence="1 2" key="2">
    <citation type="journal article" date="2022" name="Mol. Ecol. Resour.">
        <title>The genomes of chicory, endive, great burdock and yacon provide insights into Asteraceae paleo-polyploidization history and plant inulin production.</title>
        <authorList>
            <person name="Fan W."/>
            <person name="Wang S."/>
            <person name="Wang H."/>
            <person name="Wang A."/>
            <person name="Jiang F."/>
            <person name="Liu H."/>
            <person name="Zhao H."/>
            <person name="Xu D."/>
            <person name="Zhang Y."/>
        </authorList>
    </citation>
    <scope>NUCLEOTIDE SEQUENCE [LARGE SCALE GENOMIC DNA]</scope>
    <source>
        <strain evidence="2">cv. Punajuju</strain>
        <tissue evidence="1">Leaves</tissue>
    </source>
</reference>